<reference evidence="2" key="1">
    <citation type="submission" date="2023-03" db="EMBL/GenBank/DDBJ databases">
        <title>Massive genome expansion in bonnet fungi (Mycena s.s.) driven by repeated elements and novel gene families across ecological guilds.</title>
        <authorList>
            <consortium name="Lawrence Berkeley National Laboratory"/>
            <person name="Harder C.B."/>
            <person name="Miyauchi S."/>
            <person name="Viragh M."/>
            <person name="Kuo A."/>
            <person name="Thoen E."/>
            <person name="Andreopoulos B."/>
            <person name="Lu D."/>
            <person name="Skrede I."/>
            <person name="Drula E."/>
            <person name="Henrissat B."/>
            <person name="Morin E."/>
            <person name="Kohler A."/>
            <person name="Barry K."/>
            <person name="LaButti K."/>
            <person name="Morin E."/>
            <person name="Salamov A."/>
            <person name="Lipzen A."/>
            <person name="Mereny Z."/>
            <person name="Hegedus B."/>
            <person name="Baldrian P."/>
            <person name="Stursova M."/>
            <person name="Weitz H."/>
            <person name="Taylor A."/>
            <person name="Grigoriev I.V."/>
            <person name="Nagy L.G."/>
            <person name="Martin F."/>
            <person name="Kauserud H."/>
        </authorList>
    </citation>
    <scope>NUCLEOTIDE SEQUENCE</scope>
    <source>
        <strain evidence="2">CBHHK188m</strain>
    </source>
</reference>
<feature type="region of interest" description="Disordered" evidence="1">
    <location>
        <begin position="206"/>
        <end position="273"/>
    </location>
</feature>
<feature type="region of interest" description="Disordered" evidence="1">
    <location>
        <begin position="124"/>
        <end position="176"/>
    </location>
</feature>
<sequence>MADTLEPIVIPPLRVERHFTCSGSGLRYEDQERVSADALRTLLLPSGGRNGISDRDRPKAWWGAQALFYGFKYTKTMTIAHVRAQIEDALRDKNKGLHVPQNILDLEYKHNKEFRELNAQVRDKAGMGGKRKREAEAGVVVPKASKSKCAEKSTKAKAEPTAPSKKPRIKEAGTVLPAEAAPKPRTKQTAKKTTRVVEPQMDWMDVDVKPDVPKPRTKQTAKRTVQPVDAPSWMDVDIKPLPADAPKPRTKQIARKTTQPVDIPDRWDVDVKLPPADVPKARTKQIARKTMQPIDDSVLDEAYPKTIARRIAPAPAAAFASSSMPAPPVRTKQTARRGRPFPSPPARSSGPRTDGVSGTWAIDCPAISSQWDYMEDFTLNIVGRGATLEGEFELGLISGLLRCDRVEQRGPGGAYAAVRWAGQENEGPVCTPDAGRSGYIKFTGDRLKGKLNNVPACGDVDFEGQWVGAAGRIMASWDAYDEDAYERANRNRWH</sequence>
<dbReference type="Proteomes" id="UP001215280">
    <property type="component" value="Unassembled WGS sequence"/>
</dbReference>
<organism evidence="2 3">
    <name type="scientific">Mycena maculata</name>
    <dbReference type="NCBI Taxonomy" id="230809"/>
    <lineage>
        <taxon>Eukaryota</taxon>
        <taxon>Fungi</taxon>
        <taxon>Dikarya</taxon>
        <taxon>Basidiomycota</taxon>
        <taxon>Agaricomycotina</taxon>
        <taxon>Agaricomycetes</taxon>
        <taxon>Agaricomycetidae</taxon>
        <taxon>Agaricales</taxon>
        <taxon>Marasmiineae</taxon>
        <taxon>Mycenaceae</taxon>
        <taxon>Mycena</taxon>
    </lineage>
</organism>
<evidence type="ECO:0000313" key="3">
    <source>
        <dbReference type="Proteomes" id="UP001215280"/>
    </source>
</evidence>
<dbReference type="AlphaFoldDB" id="A0AAD7NX94"/>
<dbReference type="EMBL" id="JARJLG010000008">
    <property type="protein sequence ID" value="KAJ7778748.1"/>
    <property type="molecule type" value="Genomic_DNA"/>
</dbReference>
<gene>
    <name evidence="2" type="ORF">DFH07DRAFT_795838</name>
</gene>
<evidence type="ECO:0000313" key="2">
    <source>
        <dbReference type="EMBL" id="KAJ7778748.1"/>
    </source>
</evidence>
<feature type="region of interest" description="Disordered" evidence="1">
    <location>
        <begin position="316"/>
        <end position="358"/>
    </location>
</feature>
<keyword evidence="3" id="KW-1185">Reference proteome</keyword>
<name>A0AAD7NX94_9AGAR</name>
<protein>
    <submittedName>
        <fullName evidence="2">Uncharacterized protein</fullName>
    </submittedName>
</protein>
<evidence type="ECO:0000256" key="1">
    <source>
        <dbReference type="SAM" id="MobiDB-lite"/>
    </source>
</evidence>
<feature type="compositionally biased region" description="Basic and acidic residues" evidence="1">
    <location>
        <begin position="148"/>
        <end position="158"/>
    </location>
</feature>
<comment type="caution">
    <text evidence="2">The sequence shown here is derived from an EMBL/GenBank/DDBJ whole genome shotgun (WGS) entry which is preliminary data.</text>
</comment>
<proteinExistence type="predicted"/>
<accession>A0AAD7NX94</accession>